<dbReference type="EMBL" id="AQHV01000008">
    <property type="protein sequence ID" value="KKB57799.1"/>
    <property type="molecule type" value="Genomic_DNA"/>
</dbReference>
<evidence type="ECO:0000313" key="3">
    <source>
        <dbReference type="Proteomes" id="UP000033047"/>
    </source>
</evidence>
<feature type="transmembrane region" description="Helical" evidence="1">
    <location>
        <begin position="105"/>
        <end position="124"/>
    </location>
</feature>
<organism evidence="2 3">
    <name type="scientific">Parabacteroides goldsteinii DSM 19448 = WAL 12034</name>
    <dbReference type="NCBI Taxonomy" id="927665"/>
    <lineage>
        <taxon>Bacteria</taxon>
        <taxon>Pseudomonadati</taxon>
        <taxon>Bacteroidota</taxon>
        <taxon>Bacteroidia</taxon>
        <taxon>Bacteroidales</taxon>
        <taxon>Tannerellaceae</taxon>
        <taxon>Parabacteroides</taxon>
    </lineage>
</organism>
<dbReference type="Pfam" id="PF19540">
    <property type="entry name" value="DUF6064"/>
    <property type="match status" value="1"/>
</dbReference>
<sequence>MEIFWKTIGLYNAATWEWQLGIILIGIILTVLLTRNPQPWVKNGMKIYLIAVYLWISVIYYYIYCAERSYNEVMALFWAIMAILWGWDALSGYTTFERTRKYDWLAYFLFAMPFIYPLISMARGLTFPEITSPVMPCSVVVFTIGLLLFFSKNINMFIVLFLTHWSLIGLSKTYYFNIPEDFLLASASVPALYLFFKEYFANNLHTGSKPNAKYVNLLLILVCVAIGILLTTTMFIELLKDK</sequence>
<dbReference type="HOGENOM" id="CLU_078435_0_0_10"/>
<feature type="transmembrane region" description="Helical" evidence="1">
    <location>
        <begin position="157"/>
        <end position="176"/>
    </location>
</feature>
<keyword evidence="1" id="KW-1133">Transmembrane helix</keyword>
<evidence type="ECO:0000256" key="1">
    <source>
        <dbReference type="SAM" id="Phobius"/>
    </source>
</evidence>
<keyword evidence="1" id="KW-0472">Membrane</keyword>
<proteinExistence type="predicted"/>
<name>A0A0F5JJA7_9BACT</name>
<feature type="transmembrane region" description="Helical" evidence="1">
    <location>
        <begin position="130"/>
        <end position="150"/>
    </location>
</feature>
<feature type="transmembrane region" description="Helical" evidence="1">
    <location>
        <begin position="16"/>
        <end position="33"/>
    </location>
</feature>
<gene>
    <name evidence="2" type="ORF">HMPREF1535_01246</name>
</gene>
<feature type="transmembrane region" description="Helical" evidence="1">
    <location>
        <begin position="45"/>
        <end position="63"/>
    </location>
</feature>
<comment type="caution">
    <text evidence="2">The sequence shown here is derived from an EMBL/GenBank/DDBJ whole genome shotgun (WGS) entry which is preliminary data.</text>
</comment>
<dbReference type="STRING" id="927665.HMPREF1535_01246"/>
<dbReference type="RefSeq" id="WP_046145586.1">
    <property type="nucleotide sequence ID" value="NZ_KQ033912.1"/>
</dbReference>
<dbReference type="PATRIC" id="fig|927665.4.peg.1271"/>
<feature type="transmembrane region" description="Helical" evidence="1">
    <location>
        <begin position="182"/>
        <end position="202"/>
    </location>
</feature>
<feature type="transmembrane region" description="Helical" evidence="1">
    <location>
        <begin position="75"/>
        <end position="93"/>
    </location>
</feature>
<feature type="transmembrane region" description="Helical" evidence="1">
    <location>
        <begin position="214"/>
        <end position="236"/>
    </location>
</feature>
<accession>A0A0F5JJA7</accession>
<evidence type="ECO:0000313" key="2">
    <source>
        <dbReference type="EMBL" id="KKB57799.1"/>
    </source>
</evidence>
<reference evidence="2 3" key="1">
    <citation type="submission" date="2013-04" db="EMBL/GenBank/DDBJ databases">
        <title>The Genome Sequence of Parabacteroides goldsteinii DSM 19448.</title>
        <authorList>
            <consortium name="The Broad Institute Genomics Platform"/>
            <person name="Earl A."/>
            <person name="Ward D."/>
            <person name="Feldgarden M."/>
            <person name="Gevers D."/>
            <person name="Martens E."/>
            <person name="Sakamoto M."/>
            <person name="Benno Y."/>
            <person name="Song Y."/>
            <person name="Liu C."/>
            <person name="Lee J."/>
            <person name="Bolanos M."/>
            <person name="Vaisanen M.L."/>
            <person name="Finegold S.M."/>
            <person name="Walker B."/>
            <person name="Young S."/>
            <person name="Zeng Q."/>
            <person name="Gargeya S."/>
            <person name="Fitzgerald M."/>
            <person name="Haas B."/>
            <person name="Abouelleil A."/>
            <person name="Allen A.W."/>
            <person name="Alvarado L."/>
            <person name="Arachchi H.M."/>
            <person name="Berlin A.M."/>
            <person name="Chapman S.B."/>
            <person name="Gainer-Dewar J."/>
            <person name="Goldberg J."/>
            <person name="Griggs A."/>
            <person name="Gujja S."/>
            <person name="Hansen M."/>
            <person name="Howarth C."/>
            <person name="Imamovic A."/>
            <person name="Ireland A."/>
            <person name="Larimer J."/>
            <person name="McCowan C."/>
            <person name="Murphy C."/>
            <person name="Pearson M."/>
            <person name="Poon T.W."/>
            <person name="Priest M."/>
            <person name="Roberts A."/>
            <person name="Saif S."/>
            <person name="Shea T."/>
            <person name="Sisk P."/>
            <person name="Sykes S."/>
            <person name="Wortman J."/>
            <person name="Nusbaum C."/>
            <person name="Birren B."/>
        </authorList>
    </citation>
    <scope>NUCLEOTIDE SEQUENCE [LARGE SCALE GENOMIC DNA]</scope>
    <source>
        <strain evidence="2 3">DSM 19448</strain>
    </source>
</reference>
<dbReference type="Proteomes" id="UP000033047">
    <property type="component" value="Unassembled WGS sequence"/>
</dbReference>
<dbReference type="AlphaFoldDB" id="A0A0F5JJA7"/>
<keyword evidence="1" id="KW-0812">Transmembrane</keyword>
<protein>
    <submittedName>
        <fullName evidence="2">Uncharacterized protein</fullName>
    </submittedName>
</protein>
<dbReference type="InterPro" id="IPR045708">
    <property type="entry name" value="DUF6064"/>
</dbReference>